<evidence type="ECO:0008006" key="4">
    <source>
        <dbReference type="Google" id="ProtNLM"/>
    </source>
</evidence>
<feature type="transmembrane region" description="Helical" evidence="1">
    <location>
        <begin position="12"/>
        <end position="35"/>
    </location>
</feature>
<protein>
    <recommendedName>
        <fullName evidence="4">Bacterial Ig-like domain-containing protein</fullName>
    </recommendedName>
</protein>
<organism evidence="2 3">
    <name type="scientific">Candidatus Ryanbacteria bacterium CG10_big_fil_rev_8_21_14_0_10_43_42</name>
    <dbReference type="NCBI Taxonomy" id="1974864"/>
    <lineage>
        <taxon>Bacteria</taxon>
        <taxon>Candidatus Ryaniibacteriota</taxon>
    </lineage>
</organism>
<reference evidence="3" key="1">
    <citation type="submission" date="2017-09" db="EMBL/GenBank/DDBJ databases">
        <title>Depth-based differentiation of microbial function through sediment-hosted aquifers and enrichment of novel symbionts in the deep terrestrial subsurface.</title>
        <authorList>
            <person name="Probst A.J."/>
            <person name="Ladd B."/>
            <person name="Jarett J.K."/>
            <person name="Geller-Mcgrath D.E."/>
            <person name="Sieber C.M.K."/>
            <person name="Emerson J.B."/>
            <person name="Anantharaman K."/>
            <person name="Thomas B.C."/>
            <person name="Malmstrom R."/>
            <person name="Stieglmeier M."/>
            <person name="Klingl A."/>
            <person name="Woyke T."/>
            <person name="Ryan C.M."/>
            <person name="Banfield J.F."/>
        </authorList>
    </citation>
    <scope>NUCLEOTIDE SEQUENCE [LARGE SCALE GENOMIC DNA]</scope>
</reference>
<dbReference type="Proteomes" id="UP000229098">
    <property type="component" value="Unassembled WGS sequence"/>
</dbReference>
<evidence type="ECO:0000313" key="3">
    <source>
        <dbReference type="Proteomes" id="UP000229098"/>
    </source>
</evidence>
<accession>A0A2M8KWF8</accession>
<keyword evidence="1" id="KW-0812">Transmembrane</keyword>
<dbReference type="EMBL" id="PFEF01000007">
    <property type="protein sequence ID" value="PJE64275.1"/>
    <property type="molecule type" value="Genomic_DNA"/>
</dbReference>
<evidence type="ECO:0000256" key="1">
    <source>
        <dbReference type="SAM" id="Phobius"/>
    </source>
</evidence>
<gene>
    <name evidence="2" type="ORF">COU90_03600</name>
</gene>
<name>A0A2M8KWF8_9BACT</name>
<proteinExistence type="predicted"/>
<feature type="transmembrane region" description="Helical" evidence="1">
    <location>
        <begin position="140"/>
        <end position="163"/>
    </location>
</feature>
<keyword evidence="1" id="KW-1133">Transmembrane helix</keyword>
<sequence length="238" mass="27436">MISCRIKTYSLFVWRSAVLTSMTFFLIPYASFAALSTPYVSISPYTFYPSEEIFYIEGTADPNTIITILLQQTGEEPLRLSTNTEKNGTWVLSRRIPLQKGFWEMRVRAEQGTDVSSWTEQRIIRVVATGIPLGNTSLPFSVITVAFFFLFATGLMFLIYTFLKAKSAHRKELIRRQRDHIHALELRLQRKEVEDAIKTVRSTFSQIKEDPLSVQKIDQLENTIEEELRTIKDNAPEL</sequence>
<keyword evidence="1" id="KW-0472">Membrane</keyword>
<comment type="caution">
    <text evidence="2">The sequence shown here is derived from an EMBL/GenBank/DDBJ whole genome shotgun (WGS) entry which is preliminary data.</text>
</comment>
<dbReference type="AlphaFoldDB" id="A0A2M8KWF8"/>
<evidence type="ECO:0000313" key="2">
    <source>
        <dbReference type="EMBL" id="PJE64275.1"/>
    </source>
</evidence>